<gene>
    <name evidence="1" type="ORF">ENO34_00395</name>
</gene>
<evidence type="ECO:0000313" key="1">
    <source>
        <dbReference type="EMBL" id="HEV08840.1"/>
    </source>
</evidence>
<dbReference type="InterPro" id="IPR027266">
    <property type="entry name" value="TrmE/GcvT-like"/>
</dbReference>
<dbReference type="SUPFAM" id="SSF103025">
    <property type="entry name" value="Folate-binding domain"/>
    <property type="match status" value="1"/>
</dbReference>
<dbReference type="AlphaFoldDB" id="A0A832DQP0"/>
<dbReference type="Proteomes" id="UP000885621">
    <property type="component" value="Unassembled WGS sequence"/>
</dbReference>
<comment type="caution">
    <text evidence="1">The sequence shown here is derived from an EMBL/GenBank/DDBJ whole genome shotgun (WGS) entry which is preliminary data.</text>
</comment>
<sequence length="127" mass="14734">MNWIILNRFKILVKGKKSKLGLKGIHEEHKAFLQNLLSNDVANLPDKKFNYNLMLDAKGSPILDFFVYNDENTYILDTDQEPSQIIEKLNKLKLSLQVFFEALDSKHIYIFGQDSEKFLTDLGFPIP</sequence>
<name>A0A832DQP0_9AQUI</name>
<dbReference type="EMBL" id="DSFC01000019">
    <property type="protein sequence ID" value="HEV08840.1"/>
    <property type="molecule type" value="Genomic_DNA"/>
</dbReference>
<feature type="non-terminal residue" evidence="1">
    <location>
        <position position="127"/>
    </location>
</feature>
<protein>
    <submittedName>
        <fullName evidence="1">Folate-binding protein</fullName>
    </submittedName>
</protein>
<organism evidence="1">
    <name type="scientific">Sulfurihydrogenibium azorense</name>
    <dbReference type="NCBI Taxonomy" id="309806"/>
    <lineage>
        <taxon>Bacteria</taxon>
        <taxon>Pseudomonadati</taxon>
        <taxon>Aquificota</taxon>
        <taxon>Aquificia</taxon>
        <taxon>Aquificales</taxon>
        <taxon>Hydrogenothermaceae</taxon>
        <taxon>Sulfurihydrogenibium</taxon>
    </lineage>
</organism>
<dbReference type="Gene3D" id="3.30.1360.120">
    <property type="entry name" value="Probable tRNA modification gtpase trme, domain 1"/>
    <property type="match status" value="1"/>
</dbReference>
<accession>A0A832DQP0</accession>
<reference evidence="1" key="1">
    <citation type="journal article" date="2020" name="mSystems">
        <title>Genome- and Community-Level Interaction Insights into Carbon Utilization and Element Cycling Functions of Hydrothermarchaeota in Hydrothermal Sediment.</title>
        <authorList>
            <person name="Zhou Z."/>
            <person name="Liu Y."/>
            <person name="Xu W."/>
            <person name="Pan J."/>
            <person name="Luo Z.H."/>
            <person name="Li M."/>
        </authorList>
    </citation>
    <scope>NUCLEOTIDE SEQUENCE [LARGE SCALE GENOMIC DNA]</scope>
    <source>
        <strain evidence="1">SpSt-1257</strain>
    </source>
</reference>
<proteinExistence type="predicted"/>